<sequence>MKEKKRMKSEILYLIVIKMNWRVWAHFKNFEHVDIHDWGAQIDRTRSPAFEKRLGERWRIAIERKGEVRVREQMGIQERTKTTTVMVVKEVFVATEITRETVNEKQTINSIKLTSSSRSLILCVSS</sequence>
<dbReference type="AlphaFoldDB" id="A0A154PBR9"/>
<evidence type="ECO:0000313" key="1">
    <source>
        <dbReference type="EMBL" id="KZC09283.1"/>
    </source>
</evidence>
<reference evidence="1 2" key="1">
    <citation type="submission" date="2015-07" db="EMBL/GenBank/DDBJ databases">
        <title>The genome of Dufourea novaeangliae.</title>
        <authorList>
            <person name="Pan H."/>
            <person name="Kapheim K."/>
        </authorList>
    </citation>
    <scope>NUCLEOTIDE SEQUENCE [LARGE SCALE GENOMIC DNA]</scope>
    <source>
        <strain evidence="1">0120121106</strain>
        <tissue evidence="1">Whole body</tissue>
    </source>
</reference>
<protein>
    <submittedName>
        <fullName evidence="1">Uncharacterized protein</fullName>
    </submittedName>
</protein>
<keyword evidence="2" id="KW-1185">Reference proteome</keyword>
<dbReference type="Proteomes" id="UP000076502">
    <property type="component" value="Unassembled WGS sequence"/>
</dbReference>
<organism evidence="1 2">
    <name type="scientific">Dufourea novaeangliae</name>
    <name type="common">Sweat bee</name>
    <dbReference type="NCBI Taxonomy" id="178035"/>
    <lineage>
        <taxon>Eukaryota</taxon>
        <taxon>Metazoa</taxon>
        <taxon>Ecdysozoa</taxon>
        <taxon>Arthropoda</taxon>
        <taxon>Hexapoda</taxon>
        <taxon>Insecta</taxon>
        <taxon>Pterygota</taxon>
        <taxon>Neoptera</taxon>
        <taxon>Endopterygota</taxon>
        <taxon>Hymenoptera</taxon>
        <taxon>Apocrita</taxon>
        <taxon>Aculeata</taxon>
        <taxon>Apoidea</taxon>
        <taxon>Anthophila</taxon>
        <taxon>Halictidae</taxon>
        <taxon>Rophitinae</taxon>
        <taxon>Dufourea</taxon>
    </lineage>
</organism>
<dbReference type="EMBL" id="KQ434869">
    <property type="protein sequence ID" value="KZC09283.1"/>
    <property type="molecule type" value="Genomic_DNA"/>
</dbReference>
<name>A0A154PBR9_DUFNO</name>
<gene>
    <name evidence="1" type="ORF">WN55_11023</name>
</gene>
<evidence type="ECO:0000313" key="2">
    <source>
        <dbReference type="Proteomes" id="UP000076502"/>
    </source>
</evidence>
<proteinExistence type="predicted"/>
<accession>A0A154PBR9</accession>